<accession>A0ABQ7NLL1</accession>
<evidence type="ECO:0000256" key="2">
    <source>
        <dbReference type="SAM" id="SignalP"/>
    </source>
</evidence>
<protein>
    <submittedName>
        <fullName evidence="3">Uncharacterized protein</fullName>
    </submittedName>
</protein>
<evidence type="ECO:0000313" key="4">
    <source>
        <dbReference type="Proteomes" id="UP000823674"/>
    </source>
</evidence>
<feature type="chain" id="PRO_5047322891" evidence="2">
    <location>
        <begin position="23"/>
        <end position="242"/>
    </location>
</feature>
<feature type="signal peptide" evidence="2">
    <location>
        <begin position="1"/>
        <end position="22"/>
    </location>
</feature>
<sequence length="242" mass="26931">MKERCVMWVMGSHLWLTQEGQATMTTSGDQTWTPSSRCSKKTVTKVVSTMDMISNITKSETVQEVPVPTVFKGAITRQRAKVLQHKFNESMILASDLGQVKLADEPSLKQDELKGAEPVKEKQASREDISVHPDHPCVRSAPSLLLGNSLVAYMGAPSSRNNDQDFIRKADIDALIKMFKDNGNINGYSYGASMIARTVGDLDCITRTDSQLPLLIMGGKGVNQRQLKRVVEHLVHMIKMWK</sequence>
<reference evidence="3 4" key="1">
    <citation type="submission" date="2021-03" db="EMBL/GenBank/DDBJ databases">
        <authorList>
            <person name="King G.J."/>
            <person name="Bancroft I."/>
            <person name="Baten A."/>
            <person name="Bloomfield J."/>
            <person name="Borpatragohain P."/>
            <person name="He Z."/>
            <person name="Irish N."/>
            <person name="Irwin J."/>
            <person name="Liu K."/>
            <person name="Mauleon R.P."/>
            <person name="Moore J."/>
            <person name="Morris R."/>
            <person name="Ostergaard L."/>
            <person name="Wang B."/>
            <person name="Wells R."/>
        </authorList>
    </citation>
    <scope>NUCLEOTIDE SEQUENCE [LARGE SCALE GENOMIC DNA]</scope>
    <source>
        <strain evidence="3">R-o-18</strain>
        <tissue evidence="3">Leaf</tissue>
    </source>
</reference>
<proteinExistence type="predicted"/>
<name>A0ABQ7NLL1_BRACM</name>
<dbReference type="Proteomes" id="UP000823674">
    <property type="component" value="Chromosome A02"/>
</dbReference>
<gene>
    <name evidence="3" type="primary">A02g508960.1_BraROA</name>
    <name evidence="3" type="ORF">IGI04_007370</name>
</gene>
<keyword evidence="2" id="KW-0732">Signal</keyword>
<organism evidence="3 4">
    <name type="scientific">Brassica rapa subsp. trilocularis</name>
    <dbReference type="NCBI Taxonomy" id="1813537"/>
    <lineage>
        <taxon>Eukaryota</taxon>
        <taxon>Viridiplantae</taxon>
        <taxon>Streptophyta</taxon>
        <taxon>Embryophyta</taxon>
        <taxon>Tracheophyta</taxon>
        <taxon>Spermatophyta</taxon>
        <taxon>Magnoliopsida</taxon>
        <taxon>eudicotyledons</taxon>
        <taxon>Gunneridae</taxon>
        <taxon>Pentapetalae</taxon>
        <taxon>rosids</taxon>
        <taxon>malvids</taxon>
        <taxon>Brassicales</taxon>
        <taxon>Brassicaceae</taxon>
        <taxon>Brassiceae</taxon>
        <taxon>Brassica</taxon>
    </lineage>
</organism>
<evidence type="ECO:0000313" key="3">
    <source>
        <dbReference type="EMBL" id="KAG5411051.1"/>
    </source>
</evidence>
<dbReference type="EMBL" id="JADBGQ010000002">
    <property type="protein sequence ID" value="KAG5411051.1"/>
    <property type="molecule type" value="Genomic_DNA"/>
</dbReference>
<comment type="caution">
    <text evidence="3">The sequence shown here is derived from an EMBL/GenBank/DDBJ whole genome shotgun (WGS) entry which is preliminary data.</text>
</comment>
<evidence type="ECO:0000256" key="1">
    <source>
        <dbReference type="SAM" id="MobiDB-lite"/>
    </source>
</evidence>
<feature type="region of interest" description="Disordered" evidence="1">
    <location>
        <begin position="108"/>
        <end position="133"/>
    </location>
</feature>
<keyword evidence="4" id="KW-1185">Reference proteome</keyword>